<gene>
    <name evidence="1" type="ORF">DEO72_LG8g1440</name>
</gene>
<keyword evidence="2" id="KW-1185">Reference proteome</keyword>
<evidence type="ECO:0000313" key="1">
    <source>
        <dbReference type="EMBL" id="QCE03416.1"/>
    </source>
</evidence>
<proteinExistence type="predicted"/>
<dbReference type="AlphaFoldDB" id="A0A4D6MPN6"/>
<name>A0A4D6MPN6_VIGUN</name>
<dbReference type="EMBL" id="CP039352">
    <property type="protein sequence ID" value="QCE03416.1"/>
    <property type="molecule type" value="Genomic_DNA"/>
</dbReference>
<dbReference type="Proteomes" id="UP000501690">
    <property type="component" value="Linkage Group LG8"/>
</dbReference>
<accession>A0A4D6MPN6</accession>
<evidence type="ECO:0000313" key="2">
    <source>
        <dbReference type="Proteomes" id="UP000501690"/>
    </source>
</evidence>
<organism evidence="1 2">
    <name type="scientific">Vigna unguiculata</name>
    <name type="common">Cowpea</name>
    <dbReference type="NCBI Taxonomy" id="3917"/>
    <lineage>
        <taxon>Eukaryota</taxon>
        <taxon>Viridiplantae</taxon>
        <taxon>Streptophyta</taxon>
        <taxon>Embryophyta</taxon>
        <taxon>Tracheophyta</taxon>
        <taxon>Spermatophyta</taxon>
        <taxon>Magnoliopsida</taxon>
        <taxon>eudicotyledons</taxon>
        <taxon>Gunneridae</taxon>
        <taxon>Pentapetalae</taxon>
        <taxon>rosids</taxon>
        <taxon>fabids</taxon>
        <taxon>Fabales</taxon>
        <taxon>Fabaceae</taxon>
        <taxon>Papilionoideae</taxon>
        <taxon>50 kb inversion clade</taxon>
        <taxon>NPAAA clade</taxon>
        <taxon>indigoferoid/millettioid clade</taxon>
        <taxon>Phaseoleae</taxon>
        <taxon>Vigna</taxon>
    </lineage>
</organism>
<sequence>MVVVICVRETETKLYNFRLSKSISPKRKLQNQARVARLSEIAMRPACVERESSSKRGVLCVERIKSRLGKQGSPKRDDVLQLLFHTHSSEVG</sequence>
<protein>
    <submittedName>
        <fullName evidence="1">Uncharacterized protein</fullName>
    </submittedName>
</protein>
<reference evidence="1 2" key="1">
    <citation type="submission" date="2019-04" db="EMBL/GenBank/DDBJ databases">
        <title>An improved genome assembly and genetic linkage map for asparagus bean, Vigna unguiculata ssp. sesquipedialis.</title>
        <authorList>
            <person name="Xia Q."/>
            <person name="Zhang R."/>
            <person name="Dong Y."/>
        </authorList>
    </citation>
    <scope>NUCLEOTIDE SEQUENCE [LARGE SCALE GENOMIC DNA]</scope>
    <source>
        <tissue evidence="1">Leaf</tissue>
    </source>
</reference>